<accession>A0A9J5Z4A6</accession>
<dbReference type="AlphaFoldDB" id="A0A9J5Z4A6"/>
<feature type="chain" id="PRO_5039909668" description="Secreted protein" evidence="1">
    <location>
        <begin position="18"/>
        <end position="90"/>
    </location>
</feature>
<dbReference type="Proteomes" id="UP000824120">
    <property type="component" value="Chromosome 5"/>
</dbReference>
<organism evidence="2 3">
    <name type="scientific">Solanum commersonii</name>
    <name type="common">Commerson's wild potato</name>
    <name type="synonym">Commerson's nightshade</name>
    <dbReference type="NCBI Taxonomy" id="4109"/>
    <lineage>
        <taxon>Eukaryota</taxon>
        <taxon>Viridiplantae</taxon>
        <taxon>Streptophyta</taxon>
        <taxon>Embryophyta</taxon>
        <taxon>Tracheophyta</taxon>
        <taxon>Spermatophyta</taxon>
        <taxon>Magnoliopsida</taxon>
        <taxon>eudicotyledons</taxon>
        <taxon>Gunneridae</taxon>
        <taxon>Pentapetalae</taxon>
        <taxon>asterids</taxon>
        <taxon>lamiids</taxon>
        <taxon>Solanales</taxon>
        <taxon>Solanaceae</taxon>
        <taxon>Solanoideae</taxon>
        <taxon>Solaneae</taxon>
        <taxon>Solanum</taxon>
    </lineage>
</organism>
<proteinExistence type="predicted"/>
<keyword evidence="1" id="KW-0732">Signal</keyword>
<evidence type="ECO:0000313" key="2">
    <source>
        <dbReference type="EMBL" id="KAG5606768.1"/>
    </source>
</evidence>
<reference evidence="2 3" key="1">
    <citation type="submission" date="2020-09" db="EMBL/GenBank/DDBJ databases">
        <title>De no assembly of potato wild relative species, Solanum commersonii.</title>
        <authorList>
            <person name="Cho K."/>
        </authorList>
    </citation>
    <scope>NUCLEOTIDE SEQUENCE [LARGE SCALE GENOMIC DNA]</scope>
    <source>
        <strain evidence="2">LZ3.2</strain>
        <tissue evidence="2">Leaf</tissue>
    </source>
</reference>
<evidence type="ECO:0000313" key="3">
    <source>
        <dbReference type="Proteomes" id="UP000824120"/>
    </source>
</evidence>
<name>A0A9J5Z4A6_SOLCO</name>
<dbReference type="EMBL" id="JACXVP010000005">
    <property type="protein sequence ID" value="KAG5606768.1"/>
    <property type="molecule type" value="Genomic_DNA"/>
</dbReference>
<gene>
    <name evidence="2" type="ORF">H5410_028260</name>
</gene>
<protein>
    <recommendedName>
        <fullName evidence="4">Secreted protein</fullName>
    </recommendedName>
</protein>
<evidence type="ECO:0008006" key="4">
    <source>
        <dbReference type="Google" id="ProtNLM"/>
    </source>
</evidence>
<sequence length="90" mass="9665">MSGVRLVWLGWILASSSDIITRMPSPSRIKSNLGLLDVNLLCCIPDAPRAMARILDSVDAVGMGPSLAPICPKQMLLANDNHTRLGPDRA</sequence>
<keyword evidence="3" id="KW-1185">Reference proteome</keyword>
<comment type="caution">
    <text evidence="2">The sequence shown here is derived from an EMBL/GenBank/DDBJ whole genome shotgun (WGS) entry which is preliminary data.</text>
</comment>
<dbReference type="OrthoDB" id="10502454at2759"/>
<feature type="signal peptide" evidence="1">
    <location>
        <begin position="1"/>
        <end position="17"/>
    </location>
</feature>
<evidence type="ECO:0000256" key="1">
    <source>
        <dbReference type="SAM" id="SignalP"/>
    </source>
</evidence>